<keyword evidence="1" id="KW-0812">Transmembrane</keyword>
<name>A0ABW2DGR1_9BACT</name>
<dbReference type="CDD" id="cd18785">
    <property type="entry name" value="SF2_C"/>
    <property type="match status" value="1"/>
</dbReference>
<organism evidence="3 4">
    <name type="scientific">Rufibacter roseus</name>
    <dbReference type="NCBI Taxonomy" id="1567108"/>
    <lineage>
        <taxon>Bacteria</taxon>
        <taxon>Pseudomonadati</taxon>
        <taxon>Bacteroidota</taxon>
        <taxon>Cytophagia</taxon>
        <taxon>Cytophagales</taxon>
        <taxon>Hymenobacteraceae</taxon>
        <taxon>Rufibacter</taxon>
    </lineage>
</organism>
<keyword evidence="3" id="KW-0347">Helicase</keyword>
<keyword evidence="3" id="KW-0378">Hydrolase</keyword>
<dbReference type="InterPro" id="IPR006935">
    <property type="entry name" value="Helicase/UvrB_N"/>
</dbReference>
<keyword evidence="3" id="KW-0067">ATP-binding</keyword>
<gene>
    <name evidence="3" type="ORF">ACFQHR_05185</name>
</gene>
<sequence length="921" mass="105144">MLGLEETEKIKLVEFPAGIKFKYPWRKYQARVLHELDQHLENGHLHVIAPPGSGKTILGLEVMLRLNKPTLILAPTLAIRNQWVQRFCDLFLQAGQAPDWISRDIRQPLFLTVTTYQSLHAVCQISKSEAEFNLSAEEQDEEEKLTEVSVNTNANLQEIVRLLQAQGVNTIVVDEAHHLKNEWWKTLTQVKKQLNPTIVGLTATPPYDVTPLEWARYSELSGPVDAEIFVPELVAEGDLCPHQDFVFFSAPTIEEKKKILDFRSKVQKLFEELQQDETLIEALTQHPIMQQPLEQLEWIYTNLKTYSATLIFLHAVGREISPTHLEVIGDAEYAVPGLNYEWMEEVLCFYLFKDPAAFLQYEEHQEHLQNKLKRYSALENRQLSLRHSRKVHTSLGSSLSKLQSIEKIVAHEHALLQENLRLVILTDYIRKELLHPQGHVQPLNKMGAMPVFEQLRRHSPSPYKMGVLTGSVVILPTAALPQLQKLSLAEGVETLTSSPLLYDPSFTVIQQTAQVKHVLVHLITQLFQAGEIEILIGTKSLLGEGWDAPCINSLILASFVGSFVSSNQMRGRAIRAQAGNAAKTGNIWHLVCLDPTDTRGGGDIDLLKRRFKGFVGISFHEEITLENGTARLNLPDQFTGPDHLKAINAHMLSCAQQRHTLLERWNQALEKGATLVEEIKIPFQKERNYKADKRLYFDKTIKYAVGELFFGLVMLSEWLLGYFARAVRSIRSLQDLYYLFFAFLGLGMVFCGRQIYLTLRVYLKYRDIAKDFQPIGEALLVSLSKAGLLQTPLSQLQVLSYVDEYGAVYCHLQGGTTFERSYFIKALSEMVGPIDNPRYVMLRQNKFLKILLQKDYHSVPEAIGRNKALAEFLAQEWRQKVGDCELIFTRNLEGRKLLLKARMHSLASEFEDKTEQLNQWR</sequence>
<dbReference type="EMBL" id="JBHSYQ010000003">
    <property type="protein sequence ID" value="MFC6997007.1"/>
    <property type="molecule type" value="Genomic_DNA"/>
</dbReference>
<feature type="transmembrane region" description="Helical" evidence="1">
    <location>
        <begin position="703"/>
        <end position="724"/>
    </location>
</feature>
<reference evidence="4" key="1">
    <citation type="journal article" date="2019" name="Int. J. Syst. Evol. Microbiol.">
        <title>The Global Catalogue of Microorganisms (GCM) 10K type strain sequencing project: providing services to taxonomists for standard genome sequencing and annotation.</title>
        <authorList>
            <consortium name="The Broad Institute Genomics Platform"/>
            <consortium name="The Broad Institute Genome Sequencing Center for Infectious Disease"/>
            <person name="Wu L."/>
            <person name="Ma J."/>
        </authorList>
    </citation>
    <scope>NUCLEOTIDE SEQUENCE [LARGE SCALE GENOMIC DNA]</scope>
    <source>
        <strain evidence="4">CGMCC 4.7393</strain>
    </source>
</reference>
<dbReference type="Pfam" id="PF04851">
    <property type="entry name" value="ResIII"/>
    <property type="match status" value="1"/>
</dbReference>
<proteinExistence type="predicted"/>
<dbReference type="SUPFAM" id="SSF52540">
    <property type="entry name" value="P-loop containing nucleoside triphosphate hydrolases"/>
    <property type="match status" value="1"/>
</dbReference>
<dbReference type="InterPro" id="IPR027417">
    <property type="entry name" value="P-loop_NTPase"/>
</dbReference>
<evidence type="ECO:0000313" key="4">
    <source>
        <dbReference type="Proteomes" id="UP001596405"/>
    </source>
</evidence>
<evidence type="ECO:0000313" key="3">
    <source>
        <dbReference type="EMBL" id="MFC6997007.1"/>
    </source>
</evidence>
<dbReference type="InterPro" id="IPR014001">
    <property type="entry name" value="Helicase_ATP-bd"/>
</dbReference>
<keyword evidence="1" id="KW-1133">Transmembrane helix</keyword>
<feature type="transmembrane region" description="Helical" evidence="1">
    <location>
        <begin position="736"/>
        <end position="756"/>
    </location>
</feature>
<keyword evidence="1" id="KW-0472">Membrane</keyword>
<dbReference type="RefSeq" id="WP_066623173.1">
    <property type="nucleotide sequence ID" value="NZ_JBHSYQ010000003.1"/>
</dbReference>
<evidence type="ECO:0000259" key="2">
    <source>
        <dbReference type="PROSITE" id="PS51192"/>
    </source>
</evidence>
<dbReference type="Proteomes" id="UP001596405">
    <property type="component" value="Unassembled WGS sequence"/>
</dbReference>
<feature type="domain" description="Helicase ATP-binding" evidence="2">
    <location>
        <begin position="36"/>
        <end position="223"/>
    </location>
</feature>
<dbReference type="GO" id="GO:0004386">
    <property type="term" value="F:helicase activity"/>
    <property type="evidence" value="ECO:0007669"/>
    <property type="project" value="UniProtKB-KW"/>
</dbReference>
<protein>
    <submittedName>
        <fullName evidence="3">DEAD/DEAH box helicase family protein</fullName>
    </submittedName>
</protein>
<comment type="caution">
    <text evidence="3">The sequence shown here is derived from an EMBL/GenBank/DDBJ whole genome shotgun (WGS) entry which is preliminary data.</text>
</comment>
<accession>A0ABW2DGR1</accession>
<keyword evidence="3" id="KW-0547">Nucleotide-binding</keyword>
<dbReference type="PANTHER" id="PTHR47396:SF1">
    <property type="entry name" value="ATP-DEPENDENT HELICASE IRC3-RELATED"/>
    <property type="match status" value="1"/>
</dbReference>
<dbReference type="InterPro" id="IPR050742">
    <property type="entry name" value="Helicase_Restrict-Modif_Enz"/>
</dbReference>
<evidence type="ECO:0000256" key="1">
    <source>
        <dbReference type="SAM" id="Phobius"/>
    </source>
</evidence>
<dbReference type="SMART" id="SM00487">
    <property type="entry name" value="DEXDc"/>
    <property type="match status" value="1"/>
</dbReference>
<dbReference type="Gene3D" id="3.40.50.300">
    <property type="entry name" value="P-loop containing nucleotide triphosphate hydrolases"/>
    <property type="match status" value="2"/>
</dbReference>
<dbReference type="PROSITE" id="PS51192">
    <property type="entry name" value="HELICASE_ATP_BIND_1"/>
    <property type="match status" value="1"/>
</dbReference>
<keyword evidence="4" id="KW-1185">Reference proteome</keyword>
<dbReference type="PANTHER" id="PTHR47396">
    <property type="entry name" value="TYPE I RESTRICTION ENZYME ECOKI R PROTEIN"/>
    <property type="match status" value="1"/>
</dbReference>